<feature type="compositionally biased region" description="Basic and acidic residues" evidence="2">
    <location>
        <begin position="528"/>
        <end position="538"/>
    </location>
</feature>
<dbReference type="EMBL" id="CAACVS010000076">
    <property type="protein sequence ID" value="VEU36060.1"/>
    <property type="molecule type" value="Genomic_DNA"/>
</dbReference>
<feature type="region of interest" description="Disordered" evidence="2">
    <location>
        <begin position="54"/>
        <end position="92"/>
    </location>
</feature>
<feature type="coiled-coil region" evidence="1">
    <location>
        <begin position="486"/>
        <end position="513"/>
    </location>
</feature>
<evidence type="ECO:0000256" key="2">
    <source>
        <dbReference type="SAM" id="MobiDB-lite"/>
    </source>
</evidence>
<name>A0A448Z216_9STRA</name>
<proteinExistence type="predicted"/>
<evidence type="ECO:0000256" key="1">
    <source>
        <dbReference type="SAM" id="Coils"/>
    </source>
</evidence>
<feature type="compositionally biased region" description="Basic and acidic residues" evidence="2">
    <location>
        <begin position="58"/>
        <end position="76"/>
    </location>
</feature>
<feature type="compositionally biased region" description="Basic and acidic residues" evidence="2">
    <location>
        <begin position="581"/>
        <end position="593"/>
    </location>
</feature>
<keyword evidence="4" id="KW-1185">Reference proteome</keyword>
<evidence type="ECO:0000313" key="4">
    <source>
        <dbReference type="Proteomes" id="UP000291116"/>
    </source>
</evidence>
<evidence type="ECO:0000313" key="3">
    <source>
        <dbReference type="EMBL" id="VEU36060.1"/>
    </source>
</evidence>
<feature type="region of interest" description="Disordered" evidence="2">
    <location>
        <begin position="514"/>
        <end position="538"/>
    </location>
</feature>
<sequence length="750" mass="84533">MKSSCHSSRDSLVFEFLPEATRELFHRNSIDAMDEDIMSSDGVHLAHVYLSQATSETEDAKNKSEPDQCSEGESKQRQTQTPDAAKPIDGKIASNHLDENLLQVYRNKLTILTEANTEKERRLEELEKEHNDHNVQHKEGIYWLRLQLDTTRRQKKNAEKRLAEMKKEFRKLGAGDASTSDEDDLTIGSDWDEKDILIAELRERLRKSEAGFGVMERQMATIESSSALVIKSLKEEIANIMEDRTRVELDLLNKLSDLDTERQRRQLEFALELQDRDETIDALRRGQQASLCTADATSFSGTYSDASWCVHGVSSKSRSESHADESFSNHQHHRPGGAELHRILEVASHDSEGACAGYGGGNDSGRSGELVWKERHRIDSSICKMKTVLESTNASISNMEGIVKSFDPNDDAGGENKERETMMSILQSASLISEQVKLSISLIELKLRNKSESLKSGVTVNEGHQECSSVDEKTIDTIEEIEDNALIELGKVEETLTNQLKELEERAKQELMNQNPDIKNGSLPSLGDHCHKDTRSNTDDTLVISRGVLHRLEEELVQFAECMQSKNDKIDELTAEIRKQKKRERDLKKELKAASRGTSSERSSGSKSTREHYRSRSKSGDTKSTRSKRMPEDRTKDQKVEPKNLTRTRTFSHQPIELPAELQSKKEVLQITSIKLAPDLLVPRDQSATMRRKGMPEVSLRGGTDALSPCKLTFPRHNKNLSEFFSATNQKLATVAETPLDTLEGPSRHL</sequence>
<reference evidence="3 4" key="1">
    <citation type="submission" date="2019-01" db="EMBL/GenBank/DDBJ databases">
        <authorList>
            <person name="Ferrante I. M."/>
        </authorList>
    </citation>
    <scope>NUCLEOTIDE SEQUENCE [LARGE SCALE GENOMIC DNA]</scope>
    <source>
        <strain evidence="3 4">B856</strain>
    </source>
</reference>
<accession>A0A448Z216</accession>
<feature type="coiled-coil region" evidence="1">
    <location>
        <begin position="102"/>
        <end position="175"/>
    </location>
</feature>
<protein>
    <submittedName>
        <fullName evidence="3">Uncharacterized protein</fullName>
    </submittedName>
</protein>
<feature type="compositionally biased region" description="Low complexity" evidence="2">
    <location>
        <begin position="595"/>
        <end position="607"/>
    </location>
</feature>
<dbReference type="AlphaFoldDB" id="A0A448Z216"/>
<feature type="region of interest" description="Disordered" evidence="2">
    <location>
        <begin position="581"/>
        <end position="654"/>
    </location>
</feature>
<gene>
    <name evidence="3" type="ORF">PSNMU_V1.4_AUG-EV-PASAV3_0028070</name>
</gene>
<dbReference type="Proteomes" id="UP000291116">
    <property type="component" value="Unassembled WGS sequence"/>
</dbReference>
<dbReference type="OrthoDB" id="49358at2759"/>
<organism evidence="3 4">
    <name type="scientific">Pseudo-nitzschia multistriata</name>
    <dbReference type="NCBI Taxonomy" id="183589"/>
    <lineage>
        <taxon>Eukaryota</taxon>
        <taxon>Sar</taxon>
        <taxon>Stramenopiles</taxon>
        <taxon>Ochrophyta</taxon>
        <taxon>Bacillariophyta</taxon>
        <taxon>Bacillariophyceae</taxon>
        <taxon>Bacillariophycidae</taxon>
        <taxon>Bacillariales</taxon>
        <taxon>Bacillariaceae</taxon>
        <taxon>Pseudo-nitzschia</taxon>
    </lineage>
</organism>
<feature type="compositionally biased region" description="Basic and acidic residues" evidence="2">
    <location>
        <begin position="608"/>
        <end position="644"/>
    </location>
</feature>
<keyword evidence="1" id="KW-0175">Coiled coil</keyword>